<dbReference type="GO" id="GO:0016020">
    <property type="term" value="C:membrane"/>
    <property type="evidence" value="ECO:0007669"/>
    <property type="project" value="InterPro"/>
</dbReference>
<comment type="similarity">
    <text evidence="2 12">Belongs to the complex I 75 kDa subunit family.</text>
</comment>
<evidence type="ECO:0000313" key="17">
    <source>
        <dbReference type="EMBL" id="GEA86371.1"/>
    </source>
</evidence>
<comment type="catalytic activity">
    <reaction evidence="11 12">
        <text>a quinone + NADH + 5 H(+)(in) = a quinol + NAD(+) + 4 H(+)(out)</text>
        <dbReference type="Rhea" id="RHEA:57888"/>
        <dbReference type="ChEBI" id="CHEBI:15378"/>
        <dbReference type="ChEBI" id="CHEBI:24646"/>
        <dbReference type="ChEBI" id="CHEBI:57540"/>
        <dbReference type="ChEBI" id="CHEBI:57945"/>
        <dbReference type="ChEBI" id="CHEBI:132124"/>
    </reaction>
</comment>
<evidence type="ECO:0000256" key="1">
    <source>
        <dbReference type="ARBA" id="ARBA00001966"/>
    </source>
</evidence>
<comment type="caution">
    <text evidence="17">The sequence shown here is derived from an EMBL/GenBank/DDBJ whole genome shotgun (WGS) entry which is preliminary data.</text>
</comment>
<dbReference type="NCBIfam" id="NF005895">
    <property type="entry name" value="PRK07860.1"/>
    <property type="match status" value="1"/>
</dbReference>
<comment type="cofactor">
    <cofactor evidence="12">
        <name>[2Fe-2S] cluster</name>
        <dbReference type="ChEBI" id="CHEBI:190135"/>
    </cofactor>
    <text evidence="12">Binds 1 [2Fe-2S] cluster per subunit.</text>
</comment>
<dbReference type="PROSITE" id="PS00642">
    <property type="entry name" value="COMPLEX1_75K_2"/>
    <property type="match status" value="1"/>
</dbReference>
<dbReference type="SUPFAM" id="SSF50692">
    <property type="entry name" value="ADC-like"/>
    <property type="match status" value="1"/>
</dbReference>
<dbReference type="SUPFAM" id="SSF53706">
    <property type="entry name" value="Formate dehydrogenase/DMSO reductase, domains 1-3"/>
    <property type="match status" value="1"/>
</dbReference>
<dbReference type="GO" id="GO:0048038">
    <property type="term" value="F:quinone binding"/>
    <property type="evidence" value="ECO:0007669"/>
    <property type="project" value="UniProtKB-UniRule"/>
</dbReference>
<keyword evidence="5 12" id="KW-0874">Quinone</keyword>
<dbReference type="PROSITE" id="PS00641">
    <property type="entry name" value="COMPLEX1_75K_1"/>
    <property type="match status" value="1"/>
</dbReference>
<feature type="compositionally biased region" description="Polar residues" evidence="13">
    <location>
        <begin position="878"/>
        <end position="887"/>
    </location>
</feature>
<dbReference type="Gene3D" id="3.40.50.740">
    <property type="match status" value="2"/>
</dbReference>
<evidence type="ECO:0000256" key="2">
    <source>
        <dbReference type="ARBA" id="ARBA00005404"/>
    </source>
</evidence>
<comment type="function">
    <text evidence="12">NDH-1 shuttles electrons from NADH, via FMN and iron-sulfur (Fe-S) centers, to quinones in the respiratory chain. Couples the redox reaction to proton translocation (for every two electrons transferred, four hydrogen ions are translocated across the cytoplasmic membrane), and thus conserves the redox energy in a proton gradient.</text>
</comment>
<dbReference type="GO" id="GO:0008137">
    <property type="term" value="F:NADH dehydrogenase (ubiquinone) activity"/>
    <property type="evidence" value="ECO:0007669"/>
    <property type="project" value="UniProtKB-UniRule"/>
</dbReference>
<dbReference type="EC" id="7.1.1.-" evidence="12"/>
<evidence type="ECO:0000259" key="14">
    <source>
        <dbReference type="PROSITE" id="PS51085"/>
    </source>
</evidence>
<evidence type="ECO:0000313" key="18">
    <source>
        <dbReference type="Proteomes" id="UP000317046"/>
    </source>
</evidence>
<dbReference type="InterPro" id="IPR009010">
    <property type="entry name" value="Asp_de-COase-like_dom_sf"/>
</dbReference>
<evidence type="ECO:0000256" key="3">
    <source>
        <dbReference type="ARBA" id="ARBA00022485"/>
    </source>
</evidence>
<keyword evidence="7 12" id="KW-1278">Translocase</keyword>
<dbReference type="Gene3D" id="3.40.228.10">
    <property type="entry name" value="Dimethylsulfoxide Reductase, domain 2"/>
    <property type="match status" value="1"/>
</dbReference>
<dbReference type="FunFam" id="3.10.20.740:FF:000001">
    <property type="entry name" value="NADH-quinone oxidoreductase subunit G"/>
    <property type="match status" value="1"/>
</dbReference>
<dbReference type="PROSITE" id="PS51669">
    <property type="entry name" value="4FE4S_MOW_BIS_MGD"/>
    <property type="match status" value="1"/>
</dbReference>
<dbReference type="InterPro" id="IPR010228">
    <property type="entry name" value="NADH_UbQ_OxRdtase_Gsu"/>
</dbReference>
<dbReference type="InterPro" id="IPR036010">
    <property type="entry name" value="2Fe-2S_ferredoxin-like_sf"/>
</dbReference>
<keyword evidence="6 12" id="KW-0479">Metal-binding</keyword>
<dbReference type="PANTHER" id="PTHR43105:SF12">
    <property type="entry name" value="NADH-QUINONE OXIDOREDUCTASE SUBUNIT G"/>
    <property type="match status" value="1"/>
</dbReference>
<dbReference type="Proteomes" id="UP000317046">
    <property type="component" value="Unassembled WGS sequence"/>
</dbReference>
<evidence type="ECO:0000256" key="10">
    <source>
        <dbReference type="ARBA" id="ARBA00023027"/>
    </source>
</evidence>
<dbReference type="SUPFAM" id="SSF54862">
    <property type="entry name" value="4Fe-4S ferredoxins"/>
    <property type="match status" value="1"/>
</dbReference>
<dbReference type="NCBIfam" id="TIGR01973">
    <property type="entry name" value="NuoG"/>
    <property type="match status" value="1"/>
</dbReference>
<dbReference type="SMART" id="SM00929">
    <property type="entry name" value="NADH-G_4Fe-4S_3"/>
    <property type="match status" value="1"/>
</dbReference>
<dbReference type="InterPro" id="IPR006963">
    <property type="entry name" value="Mopterin_OxRdtase_4Fe-4S_dom"/>
</dbReference>
<reference evidence="17" key="1">
    <citation type="submission" date="2019-06" db="EMBL/GenBank/DDBJ databases">
        <title>Whole genome shotgun sequence of Cellulomonas cellasea NBRC 3753.</title>
        <authorList>
            <person name="Hosoyama A."/>
            <person name="Uohara A."/>
            <person name="Ohji S."/>
            <person name="Ichikawa N."/>
        </authorList>
    </citation>
    <scope>NUCLEOTIDE SEQUENCE [LARGE SCALE GENOMIC DNA]</scope>
    <source>
        <strain evidence="17">NBRC 3753</strain>
    </source>
</reference>
<dbReference type="RefSeq" id="WP_141371881.1">
    <property type="nucleotide sequence ID" value="NZ_BJLR01000003.1"/>
</dbReference>
<dbReference type="InterPro" id="IPR019574">
    <property type="entry name" value="NADH_UbQ_OxRdtase_Gsu_4Fe4S-bd"/>
</dbReference>
<dbReference type="Gene3D" id="3.10.20.740">
    <property type="match status" value="1"/>
</dbReference>
<organism evidence="17 18">
    <name type="scientific">Cellulomonas cellasea</name>
    <dbReference type="NCBI Taxonomy" id="43670"/>
    <lineage>
        <taxon>Bacteria</taxon>
        <taxon>Bacillati</taxon>
        <taxon>Actinomycetota</taxon>
        <taxon>Actinomycetes</taxon>
        <taxon>Micrococcales</taxon>
        <taxon>Cellulomonadaceae</taxon>
        <taxon>Cellulomonas</taxon>
    </lineage>
</organism>
<dbReference type="Pfam" id="PF22151">
    <property type="entry name" value="Fer4_NDSU1"/>
    <property type="match status" value="1"/>
</dbReference>
<dbReference type="SUPFAM" id="SSF54292">
    <property type="entry name" value="2Fe-2S ferredoxin-like"/>
    <property type="match status" value="1"/>
</dbReference>
<keyword evidence="8 12" id="KW-0408">Iron</keyword>
<evidence type="ECO:0000256" key="5">
    <source>
        <dbReference type="ARBA" id="ARBA00022719"/>
    </source>
</evidence>
<sequence>MTITTGKPTPGSPSAGPSSPGNDAQAPKGPDAVTFTIDDVEVAVPKGTLVIRAAEQIGIQIPRFCDHPLLAPAGACRQCLVEVWAPGRDGALAKMPKPQASCTLEATPGMQVKTQLTSAEADKAQHGVMELLLINHPLDCPVCDKGGECPLQNQAMSNGRATSRFVDIKRTFPKPIAISTQVLLDRERCILCQRCTRFSKEIAGDAFIDLQKRGAMQQIGRFDTGVLGFVGDGPVGTALEDESGRPFASYFSGNTIQICPVGALTSATYRFRSRPFDLVSTPGISEHDSCGSAIRVDHRRGVVLRRLAGEDPAVNEEWITDKDRFAFTWQSAPDRLTTPLVRDEETGELRSASWAEALDVAAAGLQAALAGSATTDAPRGVGVLPGGRVTIEDAYAYAKFARVTLGTNDVDLRARPHSPEEEAFLASAVAGQGMSVTFADLEGAPSVLLVGLEAEEEAGITFLRLRKGVVAGTTKVSAIAPLASRGLERLDGTLLAAAPGTEAEVLDAVGTDAGDVRLRDLAEALVAPGAVILVGERLGLVQGGLSAALRLARRTGARLAWVPRRAGERGGVEAGALPSLLPGGRPVADAAARVDVAAVWGVDHLPQTPGRSTAKILKAARKGRLGALVVGGVDVRDLPDPAKARAALAAVPFLVSLEVRRSEVTELADVVLPVAPPVEKAGTFLTWEGRPRPFPQALASTAMADHRVLDQLADALGADLGLRTLAQVHAEIDQLGAWDGARVEAPSVEAAEPPSVAPGDAILATWHQLLDAGRLQDGEAFLAGTAKRPAARVSAATAAGAGVVDGGLLAVSTDAGTIQLPVLVTEMPDHVVWLPTASPGSLVRDTLRAGPGARVRLAPGSQDLTAGPAGGSVPGDRTATTHTEVLA</sequence>
<dbReference type="InterPro" id="IPR000283">
    <property type="entry name" value="NADH_UbQ_OxRdtase_75kDa_su_CS"/>
</dbReference>
<evidence type="ECO:0000259" key="16">
    <source>
        <dbReference type="PROSITE" id="PS51839"/>
    </source>
</evidence>
<dbReference type="InterPro" id="IPR050123">
    <property type="entry name" value="Prok_molybdopt-oxidoreductase"/>
</dbReference>
<dbReference type="PANTHER" id="PTHR43105">
    <property type="entry name" value="RESPIRATORY NITRATE REDUCTASE"/>
    <property type="match status" value="1"/>
</dbReference>
<dbReference type="PROSITE" id="PS00643">
    <property type="entry name" value="COMPLEX1_75K_3"/>
    <property type="match status" value="1"/>
</dbReference>
<dbReference type="Gene3D" id="3.30.70.20">
    <property type="match status" value="1"/>
</dbReference>
<evidence type="ECO:0000256" key="13">
    <source>
        <dbReference type="SAM" id="MobiDB-lite"/>
    </source>
</evidence>
<dbReference type="Pfam" id="PF13510">
    <property type="entry name" value="Fer2_4"/>
    <property type="match status" value="1"/>
</dbReference>
<keyword evidence="9 12" id="KW-0411">Iron-sulfur</keyword>
<evidence type="ECO:0000259" key="15">
    <source>
        <dbReference type="PROSITE" id="PS51669"/>
    </source>
</evidence>
<dbReference type="InterPro" id="IPR001041">
    <property type="entry name" value="2Fe-2S_ferredoxin-type"/>
</dbReference>
<dbReference type="GO" id="GO:0042773">
    <property type="term" value="P:ATP synthesis coupled electron transport"/>
    <property type="evidence" value="ECO:0007669"/>
    <property type="project" value="InterPro"/>
</dbReference>
<dbReference type="CDD" id="cd00207">
    <property type="entry name" value="fer2"/>
    <property type="match status" value="1"/>
</dbReference>
<proteinExistence type="inferred from homology"/>
<feature type="domain" description="4Fe-4S His(Cys)3-ligated-type" evidence="16">
    <location>
        <begin position="120"/>
        <end position="159"/>
    </location>
</feature>
<evidence type="ECO:0000256" key="6">
    <source>
        <dbReference type="ARBA" id="ARBA00022723"/>
    </source>
</evidence>
<dbReference type="PROSITE" id="PS51085">
    <property type="entry name" value="2FE2S_FER_2"/>
    <property type="match status" value="1"/>
</dbReference>
<dbReference type="Pfam" id="PF00384">
    <property type="entry name" value="Molybdopterin"/>
    <property type="match status" value="1"/>
</dbReference>
<evidence type="ECO:0000256" key="8">
    <source>
        <dbReference type="ARBA" id="ARBA00023004"/>
    </source>
</evidence>
<evidence type="ECO:0000256" key="7">
    <source>
        <dbReference type="ARBA" id="ARBA00022967"/>
    </source>
</evidence>
<name>A0A4Y3KPK6_9CELL</name>
<dbReference type="Pfam" id="PF22117">
    <property type="entry name" value="Fer4_Nqo3"/>
    <property type="match status" value="1"/>
</dbReference>
<dbReference type="GO" id="GO:0003954">
    <property type="term" value="F:NADH dehydrogenase activity"/>
    <property type="evidence" value="ECO:0007669"/>
    <property type="project" value="TreeGrafter"/>
</dbReference>
<feature type="domain" description="4Fe-4S Mo/W bis-MGD-type" evidence="15">
    <location>
        <begin position="278"/>
        <end position="334"/>
    </location>
</feature>
<feature type="compositionally biased region" description="Low complexity" evidence="13">
    <location>
        <begin position="1"/>
        <end position="21"/>
    </location>
</feature>
<dbReference type="AlphaFoldDB" id="A0A4Y3KPK6"/>
<evidence type="ECO:0000256" key="4">
    <source>
        <dbReference type="ARBA" id="ARBA00022714"/>
    </source>
</evidence>
<evidence type="ECO:0000256" key="12">
    <source>
        <dbReference type="RuleBase" id="RU003525"/>
    </source>
</evidence>
<dbReference type="InterPro" id="IPR054351">
    <property type="entry name" value="NADH_UbQ_OxRdtase_ferredoxin"/>
</dbReference>
<evidence type="ECO:0000256" key="11">
    <source>
        <dbReference type="ARBA" id="ARBA00047712"/>
    </source>
</evidence>
<gene>
    <name evidence="17" type="primary">nuoG</name>
    <name evidence="17" type="ORF">CCE01nite_03200</name>
</gene>
<dbReference type="InterPro" id="IPR006656">
    <property type="entry name" value="Mopterin_OxRdtase"/>
</dbReference>
<dbReference type="GO" id="GO:0046872">
    <property type="term" value="F:metal ion binding"/>
    <property type="evidence" value="ECO:0007669"/>
    <property type="project" value="UniProtKB-UniRule"/>
</dbReference>
<dbReference type="Pfam" id="PF10588">
    <property type="entry name" value="NADH-G_4Fe-4S_3"/>
    <property type="match status" value="1"/>
</dbReference>
<feature type="region of interest" description="Disordered" evidence="13">
    <location>
        <begin position="1"/>
        <end position="31"/>
    </location>
</feature>
<comment type="cofactor">
    <cofactor evidence="1 12">
        <name>[4Fe-4S] cluster</name>
        <dbReference type="ChEBI" id="CHEBI:49883"/>
    </cofactor>
</comment>
<accession>A0A4Y3KPK6</accession>
<feature type="region of interest" description="Disordered" evidence="13">
    <location>
        <begin position="856"/>
        <end position="887"/>
    </location>
</feature>
<dbReference type="EMBL" id="BJLR01000003">
    <property type="protein sequence ID" value="GEA86371.1"/>
    <property type="molecule type" value="Genomic_DNA"/>
</dbReference>
<keyword evidence="10 12" id="KW-0520">NAD</keyword>
<keyword evidence="3 12" id="KW-0004">4Fe-4S</keyword>
<feature type="domain" description="2Fe-2S ferredoxin-type" evidence="14">
    <location>
        <begin position="31"/>
        <end position="118"/>
    </location>
</feature>
<keyword evidence="4 12" id="KW-0001">2Fe-2S</keyword>
<dbReference type="GO" id="GO:0051539">
    <property type="term" value="F:4 iron, 4 sulfur cluster binding"/>
    <property type="evidence" value="ECO:0007669"/>
    <property type="project" value="UniProtKB-KW"/>
</dbReference>
<evidence type="ECO:0000256" key="9">
    <source>
        <dbReference type="ARBA" id="ARBA00023014"/>
    </source>
</evidence>
<protein>
    <recommendedName>
        <fullName evidence="12">NADH-quinone oxidoreductase</fullName>
        <ecNumber evidence="12">7.1.1.-</ecNumber>
    </recommendedName>
</protein>
<dbReference type="GO" id="GO:0051537">
    <property type="term" value="F:2 iron, 2 sulfur cluster binding"/>
    <property type="evidence" value="ECO:0007669"/>
    <property type="project" value="UniProtKB-UniRule"/>
</dbReference>
<keyword evidence="18" id="KW-1185">Reference proteome</keyword>
<dbReference type="PROSITE" id="PS51839">
    <property type="entry name" value="4FE4S_HC3"/>
    <property type="match status" value="1"/>
</dbReference>